<dbReference type="CDD" id="cd07035">
    <property type="entry name" value="TPP_PYR_POX_like"/>
    <property type="match status" value="1"/>
</dbReference>
<comment type="caution">
    <text evidence="7">The sequence shown here is derived from an EMBL/GenBank/DDBJ whole genome shotgun (WGS) entry which is preliminary data.</text>
</comment>
<protein>
    <recommendedName>
        <fullName evidence="9">Acetolactate synthase</fullName>
    </recommendedName>
</protein>
<evidence type="ECO:0000256" key="3">
    <source>
        <dbReference type="RuleBase" id="RU362132"/>
    </source>
</evidence>
<organism evidence="7 8">
    <name type="scientific">Dunaliella salina</name>
    <name type="common">Green alga</name>
    <name type="synonym">Protococcus salinus</name>
    <dbReference type="NCBI Taxonomy" id="3046"/>
    <lineage>
        <taxon>Eukaryota</taxon>
        <taxon>Viridiplantae</taxon>
        <taxon>Chlorophyta</taxon>
        <taxon>core chlorophytes</taxon>
        <taxon>Chlorophyceae</taxon>
        <taxon>CS clade</taxon>
        <taxon>Chlamydomonadales</taxon>
        <taxon>Dunaliellaceae</taxon>
        <taxon>Dunaliella</taxon>
    </lineage>
</organism>
<evidence type="ECO:0000313" key="7">
    <source>
        <dbReference type="EMBL" id="KAF5825947.1"/>
    </source>
</evidence>
<comment type="similarity">
    <text evidence="1 3">Belongs to the TPP enzyme family.</text>
</comment>
<evidence type="ECO:0008006" key="9">
    <source>
        <dbReference type="Google" id="ProtNLM"/>
    </source>
</evidence>
<dbReference type="InterPro" id="IPR012000">
    <property type="entry name" value="Thiamin_PyroP_enz_cen_dom"/>
</dbReference>
<dbReference type="Pfam" id="PF02775">
    <property type="entry name" value="TPP_enzyme_C"/>
    <property type="match status" value="1"/>
</dbReference>
<dbReference type="EMBL" id="MU071619">
    <property type="protein sequence ID" value="KAF5825947.1"/>
    <property type="molecule type" value="Genomic_DNA"/>
</dbReference>
<dbReference type="Pfam" id="PF00205">
    <property type="entry name" value="TPP_enzyme_M"/>
    <property type="match status" value="1"/>
</dbReference>
<dbReference type="InterPro" id="IPR029035">
    <property type="entry name" value="DHS-like_NAD/FAD-binding_dom"/>
</dbReference>
<dbReference type="Gene3D" id="3.40.50.970">
    <property type="match status" value="2"/>
</dbReference>
<sequence length="550" mass="61828">MLRKAFNVKQLNTKHSKRITKVKCYNNISELYKTTGAHLVVKSLEVLNVNRIYSIPGGASVLIDIELSKSKKIKNTLMRHEQAAIFAAEGYAKSSGKVGVVETTSGPGCLNLVTGLGDAMMNFVPLVALTGQVNSKLLGSDAFQETPIVEVTRSITKHNYLVLNAFDIPRILKEAFLIAGKLGRSGPVLIDIPKDIQNQEIFVSADFISKCKISESVIFKFISYEKIFQKSFENEIDSFINHLLYNSKKPILYCGGGCQNASNELQYFATKMNIPVALTLQGLGVFPNENPLYLGMLGMHGSVYCNDAIDKSDFLIALGVRFDDRVTGKVESFAHHAKIAHIDIDFSEIGKNKYVDIPICSDVKRFLQKVNEKLLYYDFLNNFEIWNRNIQVNKKNFPIQIPDYSDMISAQKAIKELSYEIQKRRKDAIISCGVGQDQMWTAQHFPFHKARHALWSGGCAAMGVSIPYSIGVCSYLEEKRCNGDLYVISIDGDGSFQMNIQELATIAVEQMDVKIFLINNQTLGNVKFWVDMFYKDIKRNKILKDTIDHQ</sequence>
<dbReference type="InterPro" id="IPR011766">
    <property type="entry name" value="TPP_enzyme_TPP-bd"/>
</dbReference>
<dbReference type="Gene3D" id="3.40.50.1220">
    <property type="entry name" value="TPP-binding domain"/>
    <property type="match status" value="1"/>
</dbReference>
<dbReference type="InterPro" id="IPR012001">
    <property type="entry name" value="Thiamin_PyroP_enz_TPP-bd_dom"/>
</dbReference>
<evidence type="ECO:0000259" key="4">
    <source>
        <dbReference type="Pfam" id="PF00205"/>
    </source>
</evidence>
<dbReference type="PANTHER" id="PTHR18968">
    <property type="entry name" value="THIAMINE PYROPHOSPHATE ENZYMES"/>
    <property type="match status" value="1"/>
</dbReference>
<dbReference type="Proteomes" id="UP000815325">
    <property type="component" value="Unassembled WGS sequence"/>
</dbReference>
<keyword evidence="8" id="KW-1185">Reference proteome</keyword>
<gene>
    <name evidence="7" type="ORF">DUNSADRAFT_5719</name>
</gene>
<evidence type="ECO:0000256" key="1">
    <source>
        <dbReference type="ARBA" id="ARBA00007812"/>
    </source>
</evidence>
<dbReference type="InterPro" id="IPR045229">
    <property type="entry name" value="TPP_enz"/>
</dbReference>
<evidence type="ECO:0000259" key="6">
    <source>
        <dbReference type="Pfam" id="PF02776"/>
    </source>
</evidence>
<feature type="domain" description="Thiamine pyrophosphate enzyme central" evidence="4">
    <location>
        <begin position="242"/>
        <end position="369"/>
    </location>
</feature>
<dbReference type="SUPFAM" id="SSF52518">
    <property type="entry name" value="Thiamin diphosphate-binding fold (THDP-binding)"/>
    <property type="match status" value="2"/>
</dbReference>
<name>A0ABQ7FU52_DUNSA</name>
<keyword evidence="2 3" id="KW-0786">Thiamine pyrophosphate</keyword>
<feature type="domain" description="Thiamine pyrophosphate enzyme TPP-binding" evidence="5">
    <location>
        <begin position="433"/>
        <end position="536"/>
    </location>
</feature>
<dbReference type="SUPFAM" id="SSF52467">
    <property type="entry name" value="DHS-like NAD/FAD-binding domain"/>
    <property type="match status" value="1"/>
</dbReference>
<evidence type="ECO:0000256" key="2">
    <source>
        <dbReference type="ARBA" id="ARBA00023052"/>
    </source>
</evidence>
<dbReference type="InterPro" id="IPR029061">
    <property type="entry name" value="THDP-binding"/>
</dbReference>
<reference evidence="7" key="1">
    <citation type="submission" date="2017-08" db="EMBL/GenBank/DDBJ databases">
        <authorList>
            <person name="Polle J.E."/>
            <person name="Barry K."/>
            <person name="Cushman J."/>
            <person name="Schmutz J."/>
            <person name="Tran D."/>
            <person name="Hathwaick L.T."/>
            <person name="Yim W.C."/>
            <person name="Jenkins J."/>
            <person name="Mckie-Krisberg Z.M."/>
            <person name="Prochnik S."/>
            <person name="Lindquist E."/>
            <person name="Dockter R.B."/>
            <person name="Adam C."/>
            <person name="Molina H."/>
            <person name="Bunkerborg J."/>
            <person name="Jin E."/>
            <person name="Buchheim M."/>
            <person name="Magnuson J."/>
        </authorList>
    </citation>
    <scope>NUCLEOTIDE SEQUENCE</scope>
    <source>
        <strain evidence="7">CCAP 19/18</strain>
    </source>
</reference>
<accession>A0ABQ7FU52</accession>
<evidence type="ECO:0000313" key="8">
    <source>
        <dbReference type="Proteomes" id="UP000815325"/>
    </source>
</evidence>
<feature type="domain" description="Thiamine pyrophosphate enzyme N-terminal TPP-binding" evidence="6">
    <location>
        <begin position="35"/>
        <end position="145"/>
    </location>
</feature>
<dbReference type="Pfam" id="PF02776">
    <property type="entry name" value="TPP_enzyme_N"/>
    <property type="match status" value="1"/>
</dbReference>
<dbReference type="PANTHER" id="PTHR18968:SF13">
    <property type="entry name" value="ACETOLACTATE SYNTHASE CATALYTIC SUBUNIT, MITOCHONDRIAL"/>
    <property type="match status" value="1"/>
</dbReference>
<proteinExistence type="inferred from homology"/>
<evidence type="ECO:0000259" key="5">
    <source>
        <dbReference type="Pfam" id="PF02775"/>
    </source>
</evidence>